<evidence type="ECO:0000313" key="1">
    <source>
        <dbReference type="EMBL" id="KAH0899040.1"/>
    </source>
</evidence>
<evidence type="ECO:0000313" key="2">
    <source>
        <dbReference type="Proteomes" id="UP000824890"/>
    </source>
</evidence>
<sequence>MANSSTLLADLDEKVTPTNSIFSLLRLVEVRLIRFWKAHNVNKGGELMGVDMLFVDGRASINVNRLNTFRQLLNEGALYDLSLFDVTRSSPNFRFTDAHVVTDSLIKPVSIEITEASSPIPTEIYRYPMRSERIRLLCKVPSPAGDASDMAVFVSFNTAIAQLSNVRAAEVCNSLEC</sequence>
<keyword evidence="2" id="KW-1185">Reference proteome</keyword>
<gene>
    <name evidence="1" type="ORF">HID58_048608</name>
</gene>
<reference evidence="1 2" key="1">
    <citation type="submission" date="2021-05" db="EMBL/GenBank/DDBJ databases">
        <title>Genome Assembly of Synthetic Allotetraploid Brassica napus Reveals Homoeologous Exchanges between Subgenomes.</title>
        <authorList>
            <person name="Davis J.T."/>
        </authorList>
    </citation>
    <scope>NUCLEOTIDE SEQUENCE [LARGE SCALE GENOMIC DNA]</scope>
    <source>
        <strain evidence="2">cv. Da-Ae</strain>
        <tissue evidence="1">Seedling</tissue>
    </source>
</reference>
<dbReference type="CDD" id="cd04480">
    <property type="entry name" value="RPA1_DBD_A_like"/>
    <property type="match status" value="1"/>
</dbReference>
<organism evidence="1 2">
    <name type="scientific">Brassica napus</name>
    <name type="common">Rape</name>
    <dbReference type="NCBI Taxonomy" id="3708"/>
    <lineage>
        <taxon>Eukaryota</taxon>
        <taxon>Viridiplantae</taxon>
        <taxon>Streptophyta</taxon>
        <taxon>Embryophyta</taxon>
        <taxon>Tracheophyta</taxon>
        <taxon>Spermatophyta</taxon>
        <taxon>Magnoliopsida</taxon>
        <taxon>eudicotyledons</taxon>
        <taxon>Gunneridae</taxon>
        <taxon>Pentapetalae</taxon>
        <taxon>rosids</taxon>
        <taxon>malvids</taxon>
        <taxon>Brassicales</taxon>
        <taxon>Brassicaceae</taxon>
        <taxon>Brassiceae</taxon>
        <taxon>Brassica</taxon>
    </lineage>
</organism>
<dbReference type="EMBL" id="JAGKQM010000012">
    <property type="protein sequence ID" value="KAH0899040.1"/>
    <property type="molecule type" value="Genomic_DNA"/>
</dbReference>
<accession>A0ABQ8B2L5</accession>
<evidence type="ECO:0008006" key="3">
    <source>
        <dbReference type="Google" id="ProtNLM"/>
    </source>
</evidence>
<protein>
    <recommendedName>
        <fullName evidence="3">DUF223 domain-containing protein</fullName>
    </recommendedName>
</protein>
<name>A0ABQ8B2L5_BRANA</name>
<dbReference type="Proteomes" id="UP000824890">
    <property type="component" value="Unassembled WGS sequence"/>
</dbReference>
<proteinExistence type="predicted"/>
<comment type="caution">
    <text evidence="1">The sequence shown here is derived from an EMBL/GenBank/DDBJ whole genome shotgun (WGS) entry which is preliminary data.</text>
</comment>